<dbReference type="SUPFAM" id="SSF55729">
    <property type="entry name" value="Acyl-CoA N-acyltransferases (Nat)"/>
    <property type="match status" value="1"/>
</dbReference>
<dbReference type="Proteomes" id="UP000051010">
    <property type="component" value="Unassembled WGS sequence"/>
</dbReference>
<dbReference type="GO" id="GO:0005737">
    <property type="term" value="C:cytoplasm"/>
    <property type="evidence" value="ECO:0007669"/>
    <property type="project" value="TreeGrafter"/>
</dbReference>
<dbReference type="PROSITE" id="PS51186">
    <property type="entry name" value="GNAT"/>
    <property type="match status" value="1"/>
</dbReference>
<evidence type="ECO:0000313" key="3">
    <source>
        <dbReference type="Proteomes" id="UP000051010"/>
    </source>
</evidence>
<dbReference type="AlphaFoldDB" id="A0A0R1YNM4"/>
<comment type="caution">
    <text evidence="2">The sequence shown here is derived from an EMBL/GenBank/DDBJ whole genome shotgun (WGS) entry which is preliminary data.</text>
</comment>
<dbReference type="PANTHER" id="PTHR43441">
    <property type="entry name" value="RIBOSOMAL-PROTEIN-SERINE ACETYLTRANSFERASE"/>
    <property type="match status" value="1"/>
</dbReference>
<dbReference type="Pfam" id="PF13302">
    <property type="entry name" value="Acetyltransf_3"/>
    <property type="match status" value="1"/>
</dbReference>
<accession>A0A0R1YNM4</accession>
<dbReference type="InterPro" id="IPR051908">
    <property type="entry name" value="Ribosomal_N-acetyltransferase"/>
</dbReference>
<dbReference type="Gene3D" id="3.40.630.30">
    <property type="match status" value="1"/>
</dbReference>
<dbReference type="GO" id="GO:0008999">
    <property type="term" value="F:protein-N-terminal-alanine acetyltransferase activity"/>
    <property type="evidence" value="ECO:0007669"/>
    <property type="project" value="TreeGrafter"/>
</dbReference>
<dbReference type="RefSeq" id="WP_054733969.1">
    <property type="nucleotide sequence ID" value="NZ_AZFZ01000020.1"/>
</dbReference>
<proteinExistence type="predicted"/>
<dbReference type="InterPro" id="IPR016181">
    <property type="entry name" value="Acyl_CoA_acyltransferase"/>
</dbReference>
<name>A0A0R1YNM4_9LACO</name>
<sequence length="176" mass="20131">MFTHQINDKLSFKLPTIADATDLLALIDADRGPLGKWLPWAKDSFSINDEIDFIQNGRQEMAADSFWFAIIQVDGQAAGMVDLHNISQEHHRCEIGYWLANQFQGQGIMTAAIRELEAIAFNELNMNRLEIFADAENEKSRAIATRRGFKLEGILNQYVNYSDQFRDMALYAKLRN</sequence>
<keyword evidence="2" id="KW-0808">Transferase</keyword>
<dbReference type="InterPro" id="IPR000182">
    <property type="entry name" value="GNAT_dom"/>
</dbReference>
<evidence type="ECO:0000259" key="1">
    <source>
        <dbReference type="PROSITE" id="PS51186"/>
    </source>
</evidence>
<dbReference type="PANTHER" id="PTHR43441:SF12">
    <property type="entry name" value="RIBOSOMAL N-ACETYLTRANSFERASE YDAF-RELATED"/>
    <property type="match status" value="1"/>
</dbReference>
<gene>
    <name evidence="2" type="ORF">FD47_GL000952</name>
</gene>
<dbReference type="PATRIC" id="fig|1423786.4.peg.1004"/>
<feature type="domain" description="N-acetyltransferase" evidence="1">
    <location>
        <begin position="21"/>
        <end position="173"/>
    </location>
</feature>
<protein>
    <submittedName>
        <fullName evidence="2">Acetyltransferase, GNAT family</fullName>
    </submittedName>
</protein>
<reference evidence="2 3" key="1">
    <citation type="journal article" date="2015" name="Genome Announc.">
        <title>Expanding the biotechnology potential of lactobacilli through comparative genomics of 213 strains and associated genera.</title>
        <authorList>
            <person name="Sun Z."/>
            <person name="Harris H.M."/>
            <person name="McCann A."/>
            <person name="Guo C."/>
            <person name="Argimon S."/>
            <person name="Zhang W."/>
            <person name="Yang X."/>
            <person name="Jeffery I.B."/>
            <person name="Cooney J.C."/>
            <person name="Kagawa T.F."/>
            <person name="Liu W."/>
            <person name="Song Y."/>
            <person name="Salvetti E."/>
            <person name="Wrobel A."/>
            <person name="Rasinkangas P."/>
            <person name="Parkhill J."/>
            <person name="Rea M.C."/>
            <person name="O'Sullivan O."/>
            <person name="Ritari J."/>
            <person name="Douillard F.P."/>
            <person name="Paul Ross R."/>
            <person name="Yang R."/>
            <person name="Briner A.E."/>
            <person name="Felis G.E."/>
            <person name="de Vos W.M."/>
            <person name="Barrangou R."/>
            <person name="Klaenhammer T.R."/>
            <person name="Caufield P.W."/>
            <person name="Cui Y."/>
            <person name="Zhang H."/>
            <person name="O'Toole P.W."/>
        </authorList>
    </citation>
    <scope>NUCLEOTIDE SEQUENCE [LARGE SCALE GENOMIC DNA]</scope>
    <source>
        <strain evidence="2 3">DSM 18390</strain>
    </source>
</reference>
<organism evidence="2 3">
    <name type="scientific">Lentilactobacillus parafarraginis DSM 18390 = JCM 14109</name>
    <dbReference type="NCBI Taxonomy" id="1423786"/>
    <lineage>
        <taxon>Bacteria</taxon>
        <taxon>Bacillati</taxon>
        <taxon>Bacillota</taxon>
        <taxon>Bacilli</taxon>
        <taxon>Lactobacillales</taxon>
        <taxon>Lactobacillaceae</taxon>
        <taxon>Lentilactobacillus</taxon>
    </lineage>
</organism>
<dbReference type="CDD" id="cd04301">
    <property type="entry name" value="NAT_SF"/>
    <property type="match status" value="1"/>
</dbReference>
<evidence type="ECO:0000313" key="2">
    <source>
        <dbReference type="EMBL" id="KRM44080.1"/>
    </source>
</evidence>
<dbReference type="GO" id="GO:1990189">
    <property type="term" value="F:protein N-terminal-serine acetyltransferase activity"/>
    <property type="evidence" value="ECO:0007669"/>
    <property type="project" value="TreeGrafter"/>
</dbReference>
<dbReference type="EMBL" id="AZFZ01000020">
    <property type="protein sequence ID" value="KRM44080.1"/>
    <property type="molecule type" value="Genomic_DNA"/>
</dbReference>